<evidence type="ECO:0000313" key="2">
    <source>
        <dbReference type="EMBL" id="KAK3743300.1"/>
    </source>
</evidence>
<name>A0AAE0YFM4_9GAST</name>
<sequence>MNSGRAVTPSWWVIYWRGYNSLLLLFVVHSMAVRGDQETDGQCPLPYKGCRAELIILGRLQRLVAGGKQACQDDEEFTGTYYYVVKPARRLNALRSAGRPRLVWRDQLDSADR</sequence>
<keyword evidence="1" id="KW-0732">Signal</keyword>
<evidence type="ECO:0000256" key="1">
    <source>
        <dbReference type="SAM" id="SignalP"/>
    </source>
</evidence>
<gene>
    <name evidence="2" type="ORF">RRG08_007539</name>
</gene>
<feature type="chain" id="PRO_5042028931" description="Secreted protein" evidence="1">
    <location>
        <begin position="36"/>
        <end position="113"/>
    </location>
</feature>
<evidence type="ECO:0008006" key="4">
    <source>
        <dbReference type="Google" id="ProtNLM"/>
    </source>
</evidence>
<keyword evidence="3" id="KW-1185">Reference proteome</keyword>
<accession>A0AAE0YFM4</accession>
<comment type="caution">
    <text evidence="2">The sequence shown here is derived from an EMBL/GenBank/DDBJ whole genome shotgun (WGS) entry which is preliminary data.</text>
</comment>
<dbReference type="EMBL" id="JAWDGP010006317">
    <property type="protein sequence ID" value="KAK3743300.1"/>
    <property type="molecule type" value="Genomic_DNA"/>
</dbReference>
<proteinExistence type="predicted"/>
<protein>
    <recommendedName>
        <fullName evidence="4">Secreted protein</fullName>
    </recommendedName>
</protein>
<feature type="signal peptide" evidence="1">
    <location>
        <begin position="1"/>
        <end position="35"/>
    </location>
</feature>
<dbReference type="Proteomes" id="UP001283361">
    <property type="component" value="Unassembled WGS sequence"/>
</dbReference>
<dbReference type="AlphaFoldDB" id="A0AAE0YFM4"/>
<evidence type="ECO:0000313" key="3">
    <source>
        <dbReference type="Proteomes" id="UP001283361"/>
    </source>
</evidence>
<reference evidence="2" key="1">
    <citation type="journal article" date="2023" name="G3 (Bethesda)">
        <title>A reference genome for the long-term kleptoplast-retaining sea slug Elysia crispata morphotype clarki.</title>
        <authorList>
            <person name="Eastman K.E."/>
            <person name="Pendleton A.L."/>
            <person name="Shaikh M.A."/>
            <person name="Suttiyut T."/>
            <person name="Ogas R."/>
            <person name="Tomko P."/>
            <person name="Gavelis G."/>
            <person name="Widhalm J.R."/>
            <person name="Wisecaver J.H."/>
        </authorList>
    </citation>
    <scope>NUCLEOTIDE SEQUENCE</scope>
    <source>
        <strain evidence="2">ECLA1</strain>
    </source>
</reference>
<organism evidence="2 3">
    <name type="scientific">Elysia crispata</name>
    <name type="common">lettuce slug</name>
    <dbReference type="NCBI Taxonomy" id="231223"/>
    <lineage>
        <taxon>Eukaryota</taxon>
        <taxon>Metazoa</taxon>
        <taxon>Spiralia</taxon>
        <taxon>Lophotrochozoa</taxon>
        <taxon>Mollusca</taxon>
        <taxon>Gastropoda</taxon>
        <taxon>Heterobranchia</taxon>
        <taxon>Euthyneura</taxon>
        <taxon>Panpulmonata</taxon>
        <taxon>Sacoglossa</taxon>
        <taxon>Placobranchoidea</taxon>
        <taxon>Plakobranchidae</taxon>
        <taxon>Elysia</taxon>
    </lineage>
</organism>